<dbReference type="SMART" id="SM00822">
    <property type="entry name" value="PKS_KR"/>
    <property type="match status" value="1"/>
</dbReference>
<comment type="caution">
    <text evidence="5">The sequence shown here is derived from an EMBL/GenBank/DDBJ whole genome shotgun (WGS) entry which is preliminary data.</text>
</comment>
<dbReference type="InterPro" id="IPR057326">
    <property type="entry name" value="KR_dom"/>
</dbReference>
<organism evidence="5 6">
    <name type="scientific">Rhizobium nepotum 39/7</name>
    <dbReference type="NCBI Taxonomy" id="1368418"/>
    <lineage>
        <taxon>Bacteria</taxon>
        <taxon>Pseudomonadati</taxon>
        <taxon>Pseudomonadota</taxon>
        <taxon>Alphaproteobacteria</taxon>
        <taxon>Hyphomicrobiales</taxon>
        <taxon>Rhizobiaceae</taxon>
        <taxon>Rhizobium/Agrobacterium group</taxon>
        <taxon>Rhizobium</taxon>
    </lineage>
</organism>
<dbReference type="PANTHER" id="PTHR42879:SF2">
    <property type="entry name" value="3-OXOACYL-[ACYL-CARRIER-PROTEIN] REDUCTASE FABG"/>
    <property type="match status" value="1"/>
</dbReference>
<proteinExistence type="inferred from homology"/>
<dbReference type="PRINTS" id="PR00081">
    <property type="entry name" value="GDHRDH"/>
</dbReference>
<dbReference type="SUPFAM" id="SSF51735">
    <property type="entry name" value="NAD(P)-binding Rossmann-fold domains"/>
    <property type="match status" value="1"/>
</dbReference>
<evidence type="ECO:0000313" key="5">
    <source>
        <dbReference type="EMBL" id="KJF65615.1"/>
    </source>
</evidence>
<dbReference type="InterPro" id="IPR020904">
    <property type="entry name" value="Sc_DH/Rdtase_CS"/>
</dbReference>
<reference evidence="5 6" key="1">
    <citation type="submission" date="2015-03" db="EMBL/GenBank/DDBJ databases">
        <title>Draft Genome Sequences of Agrobacterium nepotum Strain 39/7T (= CFBP 7436T = LMG 26435T) and Agrobacterium sp. Strain KFB 330 (= CFBP 8308 = LMG 28674).</title>
        <authorList>
            <person name="Kuzmanovic N."/>
            <person name="Pulawska J."/>
            <person name="Obradovic A."/>
        </authorList>
    </citation>
    <scope>NUCLEOTIDE SEQUENCE [LARGE SCALE GENOMIC DNA]</scope>
    <source>
        <strain evidence="5 6">39/7</strain>
    </source>
</reference>
<keyword evidence="2" id="KW-0560">Oxidoreductase</keyword>
<dbReference type="InterPro" id="IPR036291">
    <property type="entry name" value="NAD(P)-bd_dom_sf"/>
</dbReference>
<dbReference type="PROSITE" id="PS00061">
    <property type="entry name" value="ADH_SHORT"/>
    <property type="match status" value="1"/>
</dbReference>
<dbReference type="Pfam" id="PF00106">
    <property type="entry name" value="adh_short"/>
    <property type="match status" value="1"/>
</dbReference>
<evidence type="ECO:0000256" key="2">
    <source>
        <dbReference type="ARBA" id="ARBA00023002"/>
    </source>
</evidence>
<dbReference type="RefSeq" id="WP_045024520.1">
    <property type="nucleotide sequence ID" value="NZ_JWJH01000028.1"/>
</dbReference>
<protein>
    <submittedName>
        <fullName evidence="5">3-hydroxyacyl-CoA dehydrogenase</fullName>
    </submittedName>
</protein>
<dbReference type="Gene3D" id="3.40.50.720">
    <property type="entry name" value="NAD(P)-binding Rossmann-like Domain"/>
    <property type="match status" value="1"/>
</dbReference>
<accession>A0ABR5CL89</accession>
<sequence length="261" mass="26664">MIKQTLEGRHALVTGAGSGIGAAIAMTLAQAGANVSLAGRRPQPLKDVASAIGGNSMVLDGFDVTEPDAIAKGLETARKTFGPVSILVNNAGEAPSASFEKTTLDMWSHVLSVDLTGVFNVTQAALADLNAHGAGARIINIASTAGLTGYAYVSAYCAAKHGVIGMTRALALELAKKGVTVNAVCPGFTDTPIIQHSLETIMEKTGRSRDEALAEFTKSNPQARLIQPQEVADTVLWLASPGAGSITGQAIAVAGGEIMVG</sequence>
<evidence type="ECO:0000256" key="3">
    <source>
        <dbReference type="RuleBase" id="RU000363"/>
    </source>
</evidence>
<dbReference type="InterPro" id="IPR002347">
    <property type="entry name" value="SDR_fam"/>
</dbReference>
<evidence type="ECO:0000259" key="4">
    <source>
        <dbReference type="SMART" id="SM00822"/>
    </source>
</evidence>
<dbReference type="PANTHER" id="PTHR42879">
    <property type="entry name" value="3-OXOACYL-(ACYL-CARRIER-PROTEIN) REDUCTASE"/>
    <property type="match status" value="1"/>
</dbReference>
<dbReference type="PRINTS" id="PR00080">
    <property type="entry name" value="SDRFAMILY"/>
</dbReference>
<gene>
    <name evidence="5" type="ORF">RS75_22165</name>
</gene>
<dbReference type="Proteomes" id="UP000052068">
    <property type="component" value="Unassembled WGS sequence"/>
</dbReference>
<evidence type="ECO:0000313" key="6">
    <source>
        <dbReference type="Proteomes" id="UP000052068"/>
    </source>
</evidence>
<dbReference type="InterPro" id="IPR050259">
    <property type="entry name" value="SDR"/>
</dbReference>
<evidence type="ECO:0000256" key="1">
    <source>
        <dbReference type="ARBA" id="ARBA00006484"/>
    </source>
</evidence>
<feature type="domain" description="Ketoreductase" evidence="4">
    <location>
        <begin position="9"/>
        <end position="191"/>
    </location>
</feature>
<name>A0ABR5CL89_9HYPH</name>
<dbReference type="EMBL" id="JWJH01000028">
    <property type="protein sequence ID" value="KJF65615.1"/>
    <property type="molecule type" value="Genomic_DNA"/>
</dbReference>
<comment type="similarity">
    <text evidence="1 3">Belongs to the short-chain dehydrogenases/reductases (SDR) family.</text>
</comment>
<keyword evidence="6" id="KW-1185">Reference proteome</keyword>